<feature type="region of interest" description="Disordered" evidence="2">
    <location>
        <begin position="761"/>
        <end position="804"/>
    </location>
</feature>
<evidence type="ECO:0000256" key="2">
    <source>
        <dbReference type="SAM" id="MobiDB-lite"/>
    </source>
</evidence>
<sequence length="1882" mass="213809">MLSETDNRDGEKWDKLKKWGSVQEEIIQKLQAPEKMDQSLALNHGPQLYHTMRHPGIIKCMTHFPSSSGDIFITHYRCGTTDQLSVWTMDSNERDASVTQQRYEIHSELTSLMYVNKHRVYLGFSSKMELHVFTDASSQCQEKGFVSFSSTILSMAYNREADEVYIGGIGTLEQWKVTGSEHAATLSRVLKYETDIGPDEWVIDIKVDTRNTQLLILTYHNIFVINYETLKQTHHLQNRHEGSLKCCSFYKQREYFITGGGDGAVKVWNAVVFTQVHAFYGHNAAVTDLAVHKREPLLFSCSLDGSVQIWRMDNFSNFMRFDLSEKIYHLKLLSDEQFCCQTEMEIKVFGLNQFYNLFAPVESTVENLCLCPGKRSNGLANRIIASTEDGSVRLFSPVTGVALTLIYPMPSFQILTSFAYNREKDRLHTVLENGEVIVFNCRTNPCKAVEVWQSGYVDERITQMLQVELSYTGQNGLQMTDIVIFGGQVNGQVSLLDATVCEMVRSVQTHRGMITCMESVTEIDPTGYQMSETNKTIVTGGNDNLVKLWKIKVSSGRRSDYITLEPILEIPCESVPDHISMYENTLSVAIITSNHKGKLVMYRVEGSDTDTPQYTQLEHAEDDDHDKKITALDKCPLLGLFASCSEDAFIKIWNRHNQLIREMVFGEPLYALCFANVRGDLLFGFQNHVCSIPLTSYFPQNYLERIALLDFLDDLREDAVVYNSVVKPWFDPQQLPRYSTTLSQRVQEQTKKDKTAKQLAITDLEALPEDTSKQVEGQSEKENEENKQDADRIEENIDVDEKLKEDVRAEDDLDGDFEFSAEVEIGSPFEKPLSRVCQSQRSMVSRDKAGSRGDRKRNLSDGISPNNLDELLPWERELLKRRSNIIPKDGYIPNSVIRKNLAFVRPVTPTFRKKDIWTLKPVPEPDPRHMPSGWGGRPVEKDNSTLDIFEIARRYRLETMESDSQEDEEDEVTVEKEVQLMPCMQNRSKVVKKKRTKKRSQGYESDESGEEREFYSQQRRVSLLPPEKDPKRATPFTWMDDDDAAPKSTLNQFQKLTNMVRASSTLSNASSIRGGYSKSSRRSTPVTPKYELKSKKFEFRNDLETPDSMRGVRRLTNSGGAQSRERSKSFKLTNMVVDEDSTDVRYKDPSGKRGSMLGLNDMDSIQKLLEEDWFSDMRGTPSFDSIMQRLLTLLDTDDPDLHSKICDYILDLHKDFGIPDMYLDRIIHKLSAQLGNSTPVPINNLRTLQQIGGNRPDVLATLLPRLIDSQSDVREEMVSILAEMIGVNNKDDLLQLMQDMGFKSKYNSKEEEEEALKALATRLDIPYRTDSFTDWISNWVDESSSLFHDDADLKEGDISKNWDGRAVRVVPESLCITETSSRASNRLRELTNISDKSHLLEPSTPDMGRRQRSGMFDINRETQDEIPTTPKSQKANIRNSLFNPKDPAMYGYYKKRYPANIRPGSGRKLYGDEFGGVPSRRLQQFAKRGGKDEEMLATDSSHRDDGTDVAISVSEVGEKAADTTLETMSTQDSGIGKEISEILSSKSGMEMAVIRKGQHRPKQGWPKHSLSPVKSAGSLCPSGLSTPKGPENDKENWQRFFKTSTAQERKRMEMVKRDFDTGKVKQSNGPAVIQYIASDLPLLPGEAGLRLLHTVRVGNKGPTIDYDGRHRVESIPGKLMVQTKNEDTGKSNFGILQMQWTTGVPVATSVEDYLQYRQMASGQSERSQSHCTKSCDTLTEKSYASAGLLPNLQSLKHSKKKKKHVKETQLNLPRLHSRTTSHSHDYQWERPLPPPPVRKSSSQSSDVKKQHDHYCKYYDLTKKKMQQYTSSKTKDLLLPEVVIRNALGASPKLQKSLTKLSRGHSVLLPPITLNQLIHVSNT</sequence>
<feature type="region of interest" description="Disordered" evidence="2">
    <location>
        <begin position="834"/>
        <end position="866"/>
    </location>
</feature>
<dbReference type="SMART" id="SM00320">
    <property type="entry name" value="WD40"/>
    <property type="match status" value="5"/>
</dbReference>
<feature type="region of interest" description="Disordered" evidence="2">
    <location>
        <begin position="959"/>
        <end position="1040"/>
    </location>
</feature>
<dbReference type="OrthoDB" id="6262491at2759"/>
<reference evidence="3 4" key="1">
    <citation type="journal article" date="2017" name="Nat. Ecol. Evol.">
        <title>Scallop genome provides insights into evolution of bilaterian karyotype and development.</title>
        <authorList>
            <person name="Wang S."/>
            <person name="Zhang J."/>
            <person name="Jiao W."/>
            <person name="Li J."/>
            <person name="Xun X."/>
            <person name="Sun Y."/>
            <person name="Guo X."/>
            <person name="Huan P."/>
            <person name="Dong B."/>
            <person name="Zhang L."/>
            <person name="Hu X."/>
            <person name="Sun X."/>
            <person name="Wang J."/>
            <person name="Zhao C."/>
            <person name="Wang Y."/>
            <person name="Wang D."/>
            <person name="Huang X."/>
            <person name="Wang R."/>
            <person name="Lv J."/>
            <person name="Li Y."/>
            <person name="Zhang Z."/>
            <person name="Liu B."/>
            <person name="Lu W."/>
            <person name="Hui Y."/>
            <person name="Liang J."/>
            <person name="Zhou Z."/>
            <person name="Hou R."/>
            <person name="Li X."/>
            <person name="Liu Y."/>
            <person name="Li H."/>
            <person name="Ning X."/>
            <person name="Lin Y."/>
            <person name="Zhao L."/>
            <person name="Xing Q."/>
            <person name="Dou J."/>
            <person name="Li Y."/>
            <person name="Mao J."/>
            <person name="Guo H."/>
            <person name="Dou H."/>
            <person name="Li T."/>
            <person name="Mu C."/>
            <person name="Jiang W."/>
            <person name="Fu Q."/>
            <person name="Fu X."/>
            <person name="Miao Y."/>
            <person name="Liu J."/>
            <person name="Yu Q."/>
            <person name="Li R."/>
            <person name="Liao H."/>
            <person name="Li X."/>
            <person name="Kong Y."/>
            <person name="Jiang Z."/>
            <person name="Chourrout D."/>
            <person name="Li R."/>
            <person name="Bao Z."/>
        </authorList>
    </citation>
    <scope>NUCLEOTIDE SEQUENCE [LARGE SCALE GENOMIC DNA]</scope>
    <source>
        <strain evidence="3 4">PY_sf001</strain>
    </source>
</reference>
<accession>A0A210QN77</accession>
<dbReference type="SUPFAM" id="SSF48371">
    <property type="entry name" value="ARM repeat"/>
    <property type="match status" value="1"/>
</dbReference>
<feature type="compositionally biased region" description="Basic residues" evidence="2">
    <location>
        <begin position="1756"/>
        <end position="1765"/>
    </location>
</feature>
<evidence type="ECO:0000313" key="3">
    <source>
        <dbReference type="EMBL" id="OWF50165.1"/>
    </source>
</evidence>
<comment type="caution">
    <text evidence="3">The sequence shown here is derived from an EMBL/GenBank/DDBJ whole genome shotgun (WGS) entry which is preliminary data.</text>
</comment>
<dbReference type="InterPro" id="IPR015943">
    <property type="entry name" value="WD40/YVTN_repeat-like_dom_sf"/>
</dbReference>
<feature type="repeat" description="WD" evidence="1">
    <location>
        <begin position="237"/>
        <end position="269"/>
    </location>
</feature>
<dbReference type="SUPFAM" id="SSF50978">
    <property type="entry name" value="WD40 repeat-like"/>
    <property type="match status" value="2"/>
</dbReference>
<name>A0A210QN77_MIZYE</name>
<protein>
    <submittedName>
        <fullName evidence="3">WD repeat-containing protein 87</fullName>
    </submittedName>
</protein>
<gene>
    <name evidence="3" type="ORF">KP79_PYT24498</name>
</gene>
<evidence type="ECO:0000256" key="1">
    <source>
        <dbReference type="PROSITE-ProRule" id="PRU00221"/>
    </source>
</evidence>
<proteinExistence type="predicted"/>
<dbReference type="InterPro" id="IPR016024">
    <property type="entry name" value="ARM-type_fold"/>
</dbReference>
<feature type="compositionally biased region" description="Basic residues" evidence="2">
    <location>
        <begin position="989"/>
        <end position="1000"/>
    </location>
</feature>
<dbReference type="Proteomes" id="UP000242188">
    <property type="component" value="Unassembled WGS sequence"/>
</dbReference>
<dbReference type="PANTHER" id="PTHR45532">
    <property type="entry name" value="WD REPEAT-CONTAINING PROTEIN 97"/>
    <property type="match status" value="1"/>
</dbReference>
<feature type="region of interest" description="Disordered" evidence="2">
    <location>
        <begin position="1067"/>
        <end position="1088"/>
    </location>
</feature>
<organism evidence="3 4">
    <name type="scientific">Mizuhopecten yessoensis</name>
    <name type="common">Japanese scallop</name>
    <name type="synonym">Patinopecten yessoensis</name>
    <dbReference type="NCBI Taxonomy" id="6573"/>
    <lineage>
        <taxon>Eukaryota</taxon>
        <taxon>Metazoa</taxon>
        <taxon>Spiralia</taxon>
        <taxon>Lophotrochozoa</taxon>
        <taxon>Mollusca</taxon>
        <taxon>Bivalvia</taxon>
        <taxon>Autobranchia</taxon>
        <taxon>Pteriomorphia</taxon>
        <taxon>Pectinida</taxon>
        <taxon>Pectinoidea</taxon>
        <taxon>Pectinidae</taxon>
        <taxon>Mizuhopecten</taxon>
    </lineage>
</organism>
<feature type="region of interest" description="Disordered" evidence="2">
    <location>
        <begin position="1558"/>
        <end position="1595"/>
    </location>
</feature>
<evidence type="ECO:0000313" key="4">
    <source>
        <dbReference type="Proteomes" id="UP000242188"/>
    </source>
</evidence>
<keyword evidence="4" id="KW-1185">Reference proteome</keyword>
<dbReference type="InterPro" id="IPR036322">
    <property type="entry name" value="WD40_repeat_dom_sf"/>
</dbReference>
<dbReference type="PANTHER" id="PTHR45532:SF4">
    <property type="entry name" value="WD REPEAT-CONTAINING PROTEIN 55 HOMOLOG"/>
    <property type="match status" value="1"/>
</dbReference>
<feature type="compositionally biased region" description="Basic and acidic residues" evidence="2">
    <location>
        <begin position="770"/>
        <end position="804"/>
    </location>
</feature>
<dbReference type="Gene3D" id="2.130.10.10">
    <property type="entry name" value="YVTN repeat-like/Quinoprotein amine dehydrogenase"/>
    <property type="match status" value="2"/>
</dbReference>
<feature type="region of interest" description="Disordered" evidence="2">
    <location>
        <begin position="1756"/>
        <end position="1809"/>
    </location>
</feature>
<dbReference type="EMBL" id="NEDP02002754">
    <property type="protein sequence ID" value="OWF50165.1"/>
    <property type="molecule type" value="Genomic_DNA"/>
</dbReference>
<dbReference type="PROSITE" id="PS50082">
    <property type="entry name" value="WD_REPEATS_2"/>
    <property type="match status" value="4"/>
</dbReference>
<feature type="region of interest" description="Disordered" evidence="2">
    <location>
        <begin position="922"/>
        <end position="941"/>
    </location>
</feature>
<keyword evidence="1" id="KW-0853">WD repeat</keyword>
<feature type="compositionally biased region" description="Acidic residues" evidence="2">
    <location>
        <begin position="960"/>
        <end position="972"/>
    </location>
</feature>
<dbReference type="PROSITE" id="PS50294">
    <property type="entry name" value="WD_REPEATS_REGION"/>
    <property type="match status" value="2"/>
</dbReference>
<dbReference type="Pfam" id="PF00400">
    <property type="entry name" value="WD40"/>
    <property type="match status" value="3"/>
</dbReference>
<feature type="repeat" description="WD" evidence="1">
    <location>
        <begin position="531"/>
        <end position="559"/>
    </location>
</feature>
<feature type="repeat" description="WD" evidence="1">
    <location>
        <begin position="279"/>
        <end position="320"/>
    </location>
</feature>
<feature type="compositionally biased region" description="Basic and acidic residues" evidence="2">
    <location>
        <begin position="844"/>
        <end position="859"/>
    </location>
</feature>
<feature type="repeat" description="WD" evidence="1">
    <location>
        <begin position="622"/>
        <end position="654"/>
    </location>
</feature>
<dbReference type="InterPro" id="IPR001680">
    <property type="entry name" value="WD40_rpt"/>
</dbReference>